<dbReference type="PANTHER" id="PTHR23021:SF28">
    <property type="entry name" value="SERPENTINE RECEPTOR, CLASS T-RELATED"/>
    <property type="match status" value="1"/>
</dbReference>
<dbReference type="InterPro" id="IPR019425">
    <property type="entry name" value="7TM_GPCR_serpentine_rcpt_Srt"/>
</dbReference>
<feature type="transmembrane region" description="Helical" evidence="1">
    <location>
        <begin position="247"/>
        <end position="264"/>
    </location>
</feature>
<dbReference type="SUPFAM" id="SSF81321">
    <property type="entry name" value="Family A G protein-coupled receptor-like"/>
    <property type="match status" value="1"/>
</dbReference>
<feature type="transmembrane region" description="Helical" evidence="1">
    <location>
        <begin position="150"/>
        <end position="170"/>
    </location>
</feature>
<organism evidence="2 3">
    <name type="scientific">Ditylenchus dipsaci</name>
    <dbReference type="NCBI Taxonomy" id="166011"/>
    <lineage>
        <taxon>Eukaryota</taxon>
        <taxon>Metazoa</taxon>
        <taxon>Ecdysozoa</taxon>
        <taxon>Nematoda</taxon>
        <taxon>Chromadorea</taxon>
        <taxon>Rhabditida</taxon>
        <taxon>Tylenchina</taxon>
        <taxon>Tylenchomorpha</taxon>
        <taxon>Sphaerularioidea</taxon>
        <taxon>Anguinidae</taxon>
        <taxon>Anguininae</taxon>
        <taxon>Ditylenchus</taxon>
    </lineage>
</organism>
<evidence type="ECO:0000256" key="1">
    <source>
        <dbReference type="SAM" id="Phobius"/>
    </source>
</evidence>
<dbReference type="AlphaFoldDB" id="A0A915CND9"/>
<name>A0A915CND9_9BILA</name>
<keyword evidence="1" id="KW-0472">Membrane</keyword>
<feature type="transmembrane region" description="Helical" evidence="1">
    <location>
        <begin position="34"/>
        <end position="58"/>
    </location>
</feature>
<accession>A0A915CND9</accession>
<evidence type="ECO:0000313" key="3">
    <source>
        <dbReference type="WBParaSite" id="jg10818"/>
    </source>
</evidence>
<feature type="transmembrane region" description="Helical" evidence="1">
    <location>
        <begin position="70"/>
        <end position="92"/>
    </location>
</feature>
<evidence type="ECO:0000313" key="2">
    <source>
        <dbReference type="Proteomes" id="UP000887574"/>
    </source>
</evidence>
<protein>
    <submittedName>
        <fullName evidence="3">Serpentine Receptor, class T</fullName>
    </submittedName>
</protein>
<keyword evidence="1" id="KW-0812">Transmembrane</keyword>
<keyword evidence="2" id="KW-1185">Reference proteome</keyword>
<sequence>MNDYLFHHEVYQERYNCSALTEAEWLLRGQKHEYFGIFSIVLGCFQLMFYLPFFITMLEPQLFVLSCYKLMFFLGFVDILTIIIASIVSGYLMIQGAVYCSHPTLNFCAGAFGLATWLGSCYTCMLLTINRCTDVYFPHISRALFNGWRTWVWIGIPASIMFYVTMYAPVMTFNSNYMAWFFDPYIGMDDIVPHDPLYYTSKMQSFSNVLTIIVLFVGNAFLFYYVHSKTAKATGGSKMKKQFATQVFVICFLVMSTASIYTYMQYFSAPKWLIIIASMSFCFSSGKQ</sequence>
<reference evidence="3" key="1">
    <citation type="submission" date="2022-11" db="UniProtKB">
        <authorList>
            <consortium name="WormBaseParasite"/>
        </authorList>
    </citation>
    <scope>IDENTIFICATION</scope>
</reference>
<dbReference type="WBParaSite" id="jg10818">
    <property type="protein sequence ID" value="jg10818"/>
    <property type="gene ID" value="jg10818"/>
</dbReference>
<feature type="transmembrane region" description="Helical" evidence="1">
    <location>
        <begin position="104"/>
        <end position="129"/>
    </location>
</feature>
<proteinExistence type="predicted"/>
<dbReference type="PANTHER" id="PTHR23021">
    <property type="entry name" value="SERPENTINE RECEPTOR, CLASS T"/>
    <property type="match status" value="1"/>
</dbReference>
<dbReference type="Pfam" id="PF10321">
    <property type="entry name" value="7TM_GPCR_Srt"/>
    <property type="match status" value="1"/>
</dbReference>
<keyword evidence="1" id="KW-1133">Transmembrane helix</keyword>
<feature type="transmembrane region" description="Helical" evidence="1">
    <location>
        <begin position="206"/>
        <end position="226"/>
    </location>
</feature>
<dbReference type="Gene3D" id="1.20.1070.10">
    <property type="entry name" value="Rhodopsin 7-helix transmembrane proteins"/>
    <property type="match status" value="1"/>
</dbReference>
<dbReference type="Proteomes" id="UP000887574">
    <property type="component" value="Unplaced"/>
</dbReference>